<evidence type="ECO:0000256" key="2">
    <source>
        <dbReference type="ARBA" id="ARBA00022679"/>
    </source>
</evidence>
<proteinExistence type="predicted"/>
<evidence type="ECO:0000259" key="4">
    <source>
        <dbReference type="Pfam" id="PF10672"/>
    </source>
</evidence>
<name>A0A4Z0MNX6_9BACT</name>
<dbReference type="PANTHER" id="PTHR43042">
    <property type="entry name" value="SAM-DEPENDENT METHYLTRANSFERASE"/>
    <property type="match status" value="1"/>
</dbReference>
<dbReference type="AlphaFoldDB" id="A0A4Z0MNX6"/>
<keyword evidence="6" id="KW-1185">Reference proteome</keyword>
<evidence type="ECO:0000256" key="3">
    <source>
        <dbReference type="ARBA" id="ARBA00022691"/>
    </source>
</evidence>
<gene>
    <name evidence="5" type="ORF">EU557_07135</name>
</gene>
<dbReference type="GO" id="GO:0008168">
    <property type="term" value="F:methyltransferase activity"/>
    <property type="evidence" value="ECO:0007669"/>
    <property type="project" value="UniProtKB-KW"/>
</dbReference>
<reference evidence="5 6" key="1">
    <citation type="submission" date="2019-04" db="EMBL/GenBank/DDBJ databases">
        <authorList>
            <person name="Feng G."/>
            <person name="Zhang J."/>
            <person name="Zhu H."/>
        </authorList>
    </citation>
    <scope>NUCLEOTIDE SEQUENCE [LARGE SCALE GENOMIC DNA]</scope>
    <source>
        <strain evidence="5 6">JCM 19491</strain>
    </source>
</reference>
<dbReference type="OrthoDB" id="9805492at2"/>
<comment type="caution">
    <text evidence="5">The sequence shown here is derived from an EMBL/GenBank/DDBJ whole genome shotgun (WGS) entry which is preliminary data.</text>
</comment>
<evidence type="ECO:0000313" key="6">
    <source>
        <dbReference type="Proteomes" id="UP000298284"/>
    </source>
</evidence>
<protein>
    <submittedName>
        <fullName evidence="5">Oxidoreductase</fullName>
    </submittedName>
</protein>
<dbReference type="PANTHER" id="PTHR43042:SF2">
    <property type="entry name" value="SAM-DEPENDENT METHYLTRANSFERASE"/>
    <property type="match status" value="1"/>
</dbReference>
<accession>A0A4Z0MNX6</accession>
<dbReference type="Gene3D" id="2.60.40.1180">
    <property type="entry name" value="Golgi alpha-mannosidase II"/>
    <property type="match status" value="1"/>
</dbReference>
<dbReference type="InterPro" id="IPR013780">
    <property type="entry name" value="Glyco_hydro_b"/>
</dbReference>
<organism evidence="5 6">
    <name type="scientific">Hymenobacter wooponensis</name>
    <dbReference type="NCBI Taxonomy" id="1525360"/>
    <lineage>
        <taxon>Bacteria</taxon>
        <taxon>Pseudomonadati</taxon>
        <taxon>Bacteroidota</taxon>
        <taxon>Cytophagia</taxon>
        <taxon>Cytophagales</taxon>
        <taxon>Hymenobacteraceae</taxon>
        <taxon>Hymenobacter</taxon>
    </lineage>
</organism>
<dbReference type="EMBL" id="SRKZ01000002">
    <property type="protein sequence ID" value="TGD81331.1"/>
    <property type="molecule type" value="Genomic_DNA"/>
</dbReference>
<evidence type="ECO:0000256" key="1">
    <source>
        <dbReference type="ARBA" id="ARBA00022603"/>
    </source>
</evidence>
<keyword evidence="2" id="KW-0808">Transferase</keyword>
<dbReference type="Pfam" id="PF10672">
    <property type="entry name" value="Methyltrans_SAM"/>
    <property type="match status" value="1"/>
</dbReference>
<dbReference type="GO" id="GO:0032259">
    <property type="term" value="P:methylation"/>
    <property type="evidence" value="ECO:0007669"/>
    <property type="project" value="UniProtKB-KW"/>
</dbReference>
<keyword evidence="3" id="KW-0949">S-adenosyl-L-methionine</keyword>
<keyword evidence="1" id="KW-0489">Methyltransferase</keyword>
<dbReference type="InterPro" id="IPR029063">
    <property type="entry name" value="SAM-dependent_MTases_sf"/>
</dbReference>
<dbReference type="SUPFAM" id="SSF53335">
    <property type="entry name" value="S-adenosyl-L-methionine-dependent methyltransferases"/>
    <property type="match status" value="1"/>
</dbReference>
<evidence type="ECO:0000313" key="5">
    <source>
        <dbReference type="EMBL" id="TGD81331.1"/>
    </source>
</evidence>
<dbReference type="Gene3D" id="3.40.50.150">
    <property type="entry name" value="Vaccinia Virus protein VP39"/>
    <property type="match status" value="1"/>
</dbReference>
<dbReference type="Proteomes" id="UP000298284">
    <property type="component" value="Unassembled WGS sequence"/>
</dbReference>
<sequence length="294" mass="34061">MYTFLTTSPWADYELLDAGNFEKLERFGKHILARPEPQAIWDPHLTQSEWQRAHATFTREKGSQERGQWKIKPNTPEQWVIGYERPDGLKLRFRLGLSSFKHVGLFPEQDPNWQFIYNQTRQRKAAQPRVLNLFAYTGAATLAARAAGADVTHLDSVKQVNFWARDNMEASNLDGVRWLVEDAMKYVRREVKRGSKYQGLILDPPAYGRGPNGEKWQLEDELNEMLKLCKELLDPQDHFFLINLYSLGFSALILDNLVSEIFPGMRQKREIGEIYLHDAGERKLPLGTFCRFAT</sequence>
<feature type="domain" description="S-adenosylmethionine-dependent methyltransferase" evidence="4">
    <location>
        <begin position="70"/>
        <end position="237"/>
    </location>
</feature>
<dbReference type="InterPro" id="IPR019614">
    <property type="entry name" value="SAM-dep_methyl-trfase"/>
</dbReference>
<dbReference type="RefSeq" id="WP_135529738.1">
    <property type="nucleotide sequence ID" value="NZ_SRKZ01000002.1"/>
</dbReference>